<keyword evidence="1 2" id="KW-0812">Transmembrane</keyword>
<dbReference type="STRING" id="930152.SAMN05216565_11194"/>
<keyword evidence="1" id="KW-1003">Cell membrane</keyword>
<feature type="transmembrane region" description="Helical" evidence="2">
    <location>
        <begin position="89"/>
        <end position="120"/>
    </location>
</feature>
<dbReference type="PIRSF" id="PIRSF038973">
    <property type="entry name" value="SpoIIM"/>
    <property type="match status" value="1"/>
</dbReference>
<keyword evidence="1" id="KW-0749">Sporulation</keyword>
<comment type="function">
    <text evidence="1">Required for complete septum migration and engulfment of the forespore compartment during sporulation. Required for stabilizing and recruiting of SpoIIP to the septal membrane.</text>
</comment>
<feature type="transmembrane region" description="Helical" evidence="2">
    <location>
        <begin position="21"/>
        <end position="39"/>
    </location>
</feature>
<evidence type="ECO:0000256" key="2">
    <source>
        <dbReference type="SAM" id="Phobius"/>
    </source>
</evidence>
<dbReference type="Pfam" id="PF01944">
    <property type="entry name" value="SpoIIM"/>
    <property type="match status" value="1"/>
</dbReference>
<dbReference type="NCBIfam" id="TIGR02831">
    <property type="entry name" value="spo_II_M"/>
    <property type="match status" value="1"/>
</dbReference>
<dbReference type="AlphaFoldDB" id="A0A1H0WHG7"/>
<keyword evidence="2" id="KW-1133">Transmembrane helix</keyword>
<comment type="subcellular location">
    <subcellularLocation>
        <location evidence="1">Cell membrane</location>
        <topology evidence="1">Multi-pass membrane protein</topology>
    </subcellularLocation>
    <text evidence="1">Localizes to the sporulation septum and to the second division site within the mother cell. Before the start of engulfment localizes to the septal midpoint, then spreads throughout the septum prior to becoming enriched at the leading edge of the engulfing membrane, where it remains until the completion of membrane migration. Some remain partially trapped at the septum during engulfment and upon completion of engulfment become dispersed in the outer forespore membrane. Localization of the MPD complex to the septal membrane is dependent on SpoIIB.</text>
</comment>
<feature type="transmembrane region" description="Helical" evidence="2">
    <location>
        <begin position="182"/>
        <end position="206"/>
    </location>
</feature>
<reference evidence="4" key="1">
    <citation type="submission" date="2016-10" db="EMBL/GenBank/DDBJ databases">
        <authorList>
            <person name="Varghese N."/>
            <person name="Submissions S."/>
        </authorList>
    </citation>
    <scope>NUCLEOTIDE SEQUENCE [LARGE SCALE GENOMIC DNA]</scope>
    <source>
        <strain evidence="4">IBRC-M10078</strain>
    </source>
</reference>
<protein>
    <recommendedName>
        <fullName evidence="1">Stage II sporulation protein M</fullName>
    </recommendedName>
</protein>
<dbReference type="RefSeq" id="WP_090857636.1">
    <property type="nucleotide sequence ID" value="NZ_FNJU01000011.1"/>
</dbReference>
<dbReference type="InterPro" id="IPR002798">
    <property type="entry name" value="SpoIIM-like"/>
</dbReference>
<dbReference type="EMBL" id="FNJU01000011">
    <property type="protein sequence ID" value="SDP89981.1"/>
    <property type="molecule type" value="Genomic_DNA"/>
</dbReference>
<evidence type="ECO:0000256" key="1">
    <source>
        <dbReference type="PIRNR" id="PIRNR038973"/>
    </source>
</evidence>
<dbReference type="GO" id="GO:0005886">
    <property type="term" value="C:plasma membrane"/>
    <property type="evidence" value="ECO:0007669"/>
    <property type="project" value="UniProtKB-SubCell"/>
</dbReference>
<sequence length="214" mass="23909">MKKQTPIKIALQNHGREHASIYIFITVLFLMGVIFGAVVVNSLNLSQKQDLYYYLSQFFGQVSEGRFASATDMFKQSYFHNIKSVGLMWLLGISIIGLPVILILLFLKGVVVGFTVGFLVNQMQWDGFLLSIVSVLPQNLLIIPAFIIIGTISVSFSLKMIRQQFMKRANEPILQLFTKYTLAMVGISIVLLLASGFEAFASPALMKSVIDVFK</sequence>
<organism evidence="3 4">
    <name type="scientific">Litchfieldia salsa</name>
    <dbReference type="NCBI Taxonomy" id="930152"/>
    <lineage>
        <taxon>Bacteria</taxon>
        <taxon>Bacillati</taxon>
        <taxon>Bacillota</taxon>
        <taxon>Bacilli</taxon>
        <taxon>Bacillales</taxon>
        <taxon>Bacillaceae</taxon>
        <taxon>Litchfieldia</taxon>
    </lineage>
</organism>
<dbReference type="OrthoDB" id="2065033at2"/>
<name>A0A1H0WHG7_9BACI</name>
<keyword evidence="4" id="KW-1185">Reference proteome</keyword>
<dbReference type="GO" id="GO:0030435">
    <property type="term" value="P:sporulation resulting in formation of a cellular spore"/>
    <property type="evidence" value="ECO:0007669"/>
    <property type="project" value="UniProtKB-KW"/>
</dbReference>
<accession>A0A1H0WHG7</accession>
<evidence type="ECO:0000313" key="4">
    <source>
        <dbReference type="Proteomes" id="UP000199159"/>
    </source>
</evidence>
<proteinExistence type="predicted"/>
<dbReference type="Proteomes" id="UP000199159">
    <property type="component" value="Unassembled WGS sequence"/>
</dbReference>
<comment type="subunit">
    <text evidence="1">Component of the MPD complex composed of SpoIIM, SpoIIP and SpoIID.</text>
</comment>
<feature type="transmembrane region" description="Helical" evidence="2">
    <location>
        <begin position="140"/>
        <end position="161"/>
    </location>
</feature>
<keyword evidence="1 2" id="KW-0472">Membrane</keyword>
<dbReference type="InterPro" id="IPR014196">
    <property type="entry name" value="SpoIIM"/>
</dbReference>
<gene>
    <name evidence="3" type="ORF">SAMN05216565_11194</name>
</gene>
<evidence type="ECO:0000313" key="3">
    <source>
        <dbReference type="EMBL" id="SDP89981.1"/>
    </source>
</evidence>